<organism evidence="3 4">
    <name type="scientific">Ideonella paludis</name>
    <dbReference type="NCBI Taxonomy" id="1233411"/>
    <lineage>
        <taxon>Bacteria</taxon>
        <taxon>Pseudomonadati</taxon>
        <taxon>Pseudomonadota</taxon>
        <taxon>Betaproteobacteria</taxon>
        <taxon>Burkholderiales</taxon>
        <taxon>Sphaerotilaceae</taxon>
        <taxon>Ideonella</taxon>
    </lineage>
</organism>
<accession>A0ABS5DUQ6</accession>
<sequence length="141" mass="15067">MASPQAAPGSSGVTVAASGAKEHRPLSGTYWKVMEVRGSKVLVSDRNHEPHLNFAASEKQVSGSAGCNRLMGSFEHAGASLKFGPLASTRMACLDPALDKQEQQIFTQLQQVRSQHVEGDDLTLLDAKGVVVLKLKSVLLR</sequence>
<dbReference type="Gene3D" id="2.40.128.270">
    <property type="match status" value="1"/>
</dbReference>
<reference evidence="3 4" key="1">
    <citation type="submission" date="2021-04" db="EMBL/GenBank/DDBJ databases">
        <title>The genome sequence of type strain Ideonella paludis KCTC 32238.</title>
        <authorList>
            <person name="Liu Y."/>
        </authorList>
    </citation>
    <scope>NUCLEOTIDE SEQUENCE [LARGE SCALE GENOMIC DNA]</scope>
    <source>
        <strain evidence="3 4">KCTC 32238</strain>
    </source>
</reference>
<dbReference type="InterPro" id="IPR005184">
    <property type="entry name" value="DUF306_Meta_HslJ"/>
</dbReference>
<protein>
    <submittedName>
        <fullName evidence="3">META domain-containing protein</fullName>
    </submittedName>
</protein>
<feature type="domain" description="DUF306" evidence="2">
    <location>
        <begin position="25"/>
        <end position="135"/>
    </location>
</feature>
<feature type="region of interest" description="Disordered" evidence="1">
    <location>
        <begin position="1"/>
        <end position="20"/>
    </location>
</feature>
<dbReference type="InterPro" id="IPR038670">
    <property type="entry name" value="HslJ-like_sf"/>
</dbReference>
<evidence type="ECO:0000313" key="4">
    <source>
        <dbReference type="Proteomes" id="UP000672097"/>
    </source>
</evidence>
<dbReference type="EMBL" id="JAGQDG010000002">
    <property type="protein sequence ID" value="MBQ0934877.1"/>
    <property type="molecule type" value="Genomic_DNA"/>
</dbReference>
<dbReference type="InterPro" id="IPR053147">
    <property type="entry name" value="Hsp_HslJ-like"/>
</dbReference>
<dbReference type="PANTHER" id="PTHR35535">
    <property type="entry name" value="HEAT SHOCK PROTEIN HSLJ"/>
    <property type="match status" value="1"/>
</dbReference>
<comment type="caution">
    <text evidence="3">The sequence shown here is derived from an EMBL/GenBank/DDBJ whole genome shotgun (WGS) entry which is preliminary data.</text>
</comment>
<evidence type="ECO:0000313" key="3">
    <source>
        <dbReference type="EMBL" id="MBQ0934877.1"/>
    </source>
</evidence>
<keyword evidence="4" id="KW-1185">Reference proteome</keyword>
<proteinExistence type="predicted"/>
<dbReference type="Pfam" id="PF03724">
    <property type="entry name" value="META"/>
    <property type="match status" value="1"/>
</dbReference>
<evidence type="ECO:0000256" key="1">
    <source>
        <dbReference type="SAM" id="MobiDB-lite"/>
    </source>
</evidence>
<name>A0ABS5DUQ6_9BURK</name>
<dbReference type="PANTHER" id="PTHR35535:SF1">
    <property type="entry name" value="HEAT SHOCK PROTEIN HSLJ"/>
    <property type="match status" value="1"/>
</dbReference>
<evidence type="ECO:0000259" key="2">
    <source>
        <dbReference type="Pfam" id="PF03724"/>
    </source>
</evidence>
<gene>
    <name evidence="3" type="ORF">KAK11_06015</name>
</gene>
<dbReference type="Proteomes" id="UP000672097">
    <property type="component" value="Unassembled WGS sequence"/>
</dbReference>